<evidence type="ECO:0000313" key="2">
    <source>
        <dbReference type="Proteomes" id="UP000216345"/>
    </source>
</evidence>
<accession>A0A256F3M7</accession>
<dbReference type="AlphaFoldDB" id="A0A256F3M7"/>
<keyword evidence="2" id="KW-1185">Reference proteome</keyword>
<protein>
    <submittedName>
        <fullName evidence="1">Uncharacterized protein</fullName>
    </submittedName>
</protein>
<organism evidence="1 2">
    <name type="scientific">Brucella rhizosphaerae</name>
    <dbReference type="NCBI Taxonomy" id="571254"/>
    <lineage>
        <taxon>Bacteria</taxon>
        <taxon>Pseudomonadati</taxon>
        <taxon>Pseudomonadota</taxon>
        <taxon>Alphaproteobacteria</taxon>
        <taxon>Hyphomicrobiales</taxon>
        <taxon>Brucellaceae</taxon>
        <taxon>Brucella/Ochrobactrum group</taxon>
        <taxon>Brucella</taxon>
    </lineage>
</organism>
<proteinExistence type="predicted"/>
<sequence>MFFAVAENEDGSFSDTHQSLAFAICGQSVLPYPKDLASITTGFVLSWLPVISVT</sequence>
<evidence type="ECO:0000313" key="1">
    <source>
        <dbReference type="EMBL" id="OYR09442.1"/>
    </source>
</evidence>
<dbReference type="Proteomes" id="UP000216345">
    <property type="component" value="Unassembled WGS sequence"/>
</dbReference>
<gene>
    <name evidence="1" type="ORF">CEV32_1872</name>
</gene>
<comment type="caution">
    <text evidence="1">The sequence shown here is derived from an EMBL/GenBank/DDBJ whole genome shotgun (WGS) entry which is preliminary data.</text>
</comment>
<name>A0A256F3M7_9HYPH</name>
<reference evidence="1 2" key="1">
    <citation type="submission" date="2017-07" db="EMBL/GenBank/DDBJ databases">
        <title>Phylogenetic study on the rhizospheric bacterium Ochrobactrum sp. A44.</title>
        <authorList>
            <person name="Krzyzanowska D.M."/>
            <person name="Ossowicki A."/>
            <person name="Rajewska M."/>
            <person name="Maciag T."/>
            <person name="Kaczynski Z."/>
            <person name="Czerwicka M."/>
            <person name="Jafra S."/>
        </authorList>
    </citation>
    <scope>NUCLEOTIDE SEQUENCE [LARGE SCALE GENOMIC DNA]</scope>
    <source>
        <strain evidence="1 2">PR17</strain>
    </source>
</reference>
<dbReference type="EMBL" id="NNRK01000034">
    <property type="protein sequence ID" value="OYR09442.1"/>
    <property type="molecule type" value="Genomic_DNA"/>
</dbReference>